<dbReference type="AlphaFoldDB" id="A0A8H6LMJ4"/>
<evidence type="ECO:0000256" key="1">
    <source>
        <dbReference type="SAM" id="MobiDB-lite"/>
    </source>
</evidence>
<feature type="region of interest" description="Disordered" evidence="1">
    <location>
        <begin position="52"/>
        <end position="82"/>
    </location>
</feature>
<comment type="caution">
    <text evidence="2">The sequence shown here is derived from an EMBL/GenBank/DDBJ whole genome shotgun (WGS) entry which is preliminary data.</text>
</comment>
<evidence type="ECO:0000313" key="3">
    <source>
        <dbReference type="Proteomes" id="UP000593570"/>
    </source>
</evidence>
<evidence type="ECO:0000313" key="2">
    <source>
        <dbReference type="EMBL" id="KAF6525634.1"/>
    </source>
</evidence>
<dbReference type="EMBL" id="JACDXP010000004">
    <property type="protein sequence ID" value="KAF6525634.1"/>
    <property type="molecule type" value="Genomic_DNA"/>
</dbReference>
<reference evidence="2 3" key="1">
    <citation type="journal article" date="2020" name="bioRxiv">
        <title>A chromosome-scale genome assembly for the Fusarium oxysporum strain Fo5176 to establish a model Arabidopsis-fungal pathosystem.</title>
        <authorList>
            <person name="Fokkens L."/>
            <person name="Guo L."/>
            <person name="Dora S."/>
            <person name="Wang B."/>
            <person name="Ye K."/>
            <person name="Sanchez-Rodriguez C."/>
            <person name="Croll D."/>
        </authorList>
    </citation>
    <scope>NUCLEOTIDE SEQUENCE [LARGE SCALE GENOMIC DNA]</scope>
    <source>
        <strain evidence="2 3">Fo5176</strain>
    </source>
</reference>
<name>A0A8H6LMJ4_FUSOX</name>
<gene>
    <name evidence="2" type="ORF">HZS61_011429</name>
</gene>
<feature type="compositionally biased region" description="Low complexity" evidence="1">
    <location>
        <begin position="54"/>
        <end position="65"/>
    </location>
</feature>
<proteinExistence type="predicted"/>
<dbReference type="Proteomes" id="UP000593570">
    <property type="component" value="Unassembled WGS sequence"/>
</dbReference>
<accession>A0A8H6LMJ4</accession>
<sequence length="82" mass="8879">MHLLLPTLWKNNDNPKIVLVGSGIRNRPKSRLLVDAEDTRPEFVGNILGFRPRNSSNGSNMTTNSWHVTNAPVPTGSAASAA</sequence>
<protein>
    <submittedName>
        <fullName evidence="2">Uncharacterized protein</fullName>
    </submittedName>
</protein>
<organism evidence="2 3">
    <name type="scientific">Fusarium oxysporum f. sp. conglutinans</name>
    <dbReference type="NCBI Taxonomy" id="100902"/>
    <lineage>
        <taxon>Eukaryota</taxon>
        <taxon>Fungi</taxon>
        <taxon>Dikarya</taxon>
        <taxon>Ascomycota</taxon>
        <taxon>Pezizomycotina</taxon>
        <taxon>Sordariomycetes</taxon>
        <taxon>Hypocreomycetidae</taxon>
        <taxon>Hypocreales</taxon>
        <taxon>Nectriaceae</taxon>
        <taxon>Fusarium</taxon>
        <taxon>Fusarium oxysporum species complex</taxon>
    </lineage>
</organism>